<dbReference type="EMBL" id="JAEPRD010000124">
    <property type="protein sequence ID" value="KAG2197664.1"/>
    <property type="molecule type" value="Genomic_DNA"/>
</dbReference>
<dbReference type="AlphaFoldDB" id="A0A8H7V130"/>
<name>A0A8H7V130_9FUNG</name>
<feature type="compositionally biased region" description="Basic residues" evidence="1">
    <location>
        <begin position="642"/>
        <end position="652"/>
    </location>
</feature>
<evidence type="ECO:0000313" key="2">
    <source>
        <dbReference type="EMBL" id="KAG2197664.1"/>
    </source>
</evidence>
<evidence type="ECO:0000256" key="1">
    <source>
        <dbReference type="SAM" id="MobiDB-lite"/>
    </source>
</evidence>
<sequence length="652" mass="74502">MNEEHVNEREKEVSEVLPKVTTTVTENKSTPAVTDATFKSTSVALIEKLLQFSTPRLDVKIVNVLFLEAGMMDIFMTHVTRLDPNGPKVDLDQCSLEEQLAYSEHVRDMEDLEATKRSYHAMELLSGTTANHLWVQNAKFHDIVTHLFQVFLPNSHGNFNHFFKIFQRLIRRHPCDMLNVVILRNKASILFNYMLPYLTESSITDAILSLIFVRDINTETKEAREKSHAYLQELGFLEWIIQSMQIKGHPAFVEATREFFTRVIEEASQVDNGDILFKSLRTDKGMEMMEVLVKNVIDNPPSEERDGTINIIKLLVKSGMLTTRASSMSQPVQGPLYYISLRSQELLIKHIPSFCSLFAKDRHTSNTKIAPLTTSDMDLLDIIYQTLYNANEKTQMLASTPSAFWKILVNSFFEKSSSNIYHTLFYRIVCLTLSINYEPTLIVLVRKYTLITRLIDEYQDKTRITETRGFILLILNQLRLMADAHHSDLISRIIDNHPRFREFLPTLRTDTLAQLEPIYTWKLEACPRPPAHLGPTPPIQAVHFSPYAGTLPLMTNANDHDEASGIDLGSDYAYCLGFKEGPKGSETPYYLSRRNSNHSDYSLSSSQSNNDTGFPMDIIWGESLTAPATDEEEEDEAPLSNKNKKKKKKKKT</sequence>
<dbReference type="OrthoDB" id="1923159at2759"/>
<gene>
    <name evidence="2" type="ORF">INT47_002371</name>
</gene>
<proteinExistence type="predicted"/>
<keyword evidence="3" id="KW-1185">Reference proteome</keyword>
<organism evidence="2 3">
    <name type="scientific">Mucor saturninus</name>
    <dbReference type="NCBI Taxonomy" id="64648"/>
    <lineage>
        <taxon>Eukaryota</taxon>
        <taxon>Fungi</taxon>
        <taxon>Fungi incertae sedis</taxon>
        <taxon>Mucoromycota</taxon>
        <taxon>Mucoromycotina</taxon>
        <taxon>Mucoromycetes</taxon>
        <taxon>Mucorales</taxon>
        <taxon>Mucorineae</taxon>
        <taxon>Mucoraceae</taxon>
        <taxon>Mucor</taxon>
    </lineage>
</organism>
<evidence type="ECO:0000313" key="3">
    <source>
        <dbReference type="Proteomes" id="UP000603453"/>
    </source>
</evidence>
<dbReference type="Proteomes" id="UP000603453">
    <property type="component" value="Unassembled WGS sequence"/>
</dbReference>
<feature type="compositionally biased region" description="Low complexity" evidence="1">
    <location>
        <begin position="598"/>
        <end position="610"/>
    </location>
</feature>
<feature type="region of interest" description="Disordered" evidence="1">
    <location>
        <begin position="597"/>
        <end position="652"/>
    </location>
</feature>
<comment type="caution">
    <text evidence="2">The sequence shown here is derived from an EMBL/GenBank/DDBJ whole genome shotgun (WGS) entry which is preliminary data.</text>
</comment>
<reference evidence="2" key="1">
    <citation type="submission" date="2020-12" db="EMBL/GenBank/DDBJ databases">
        <title>Metabolic potential, ecology and presence of endohyphal bacteria is reflected in genomic diversity of Mucoromycotina.</title>
        <authorList>
            <person name="Muszewska A."/>
            <person name="Okrasinska A."/>
            <person name="Steczkiewicz K."/>
            <person name="Drgas O."/>
            <person name="Orlowska M."/>
            <person name="Perlinska-Lenart U."/>
            <person name="Aleksandrzak-Piekarczyk T."/>
            <person name="Szatraj K."/>
            <person name="Zielenkiewicz U."/>
            <person name="Pilsyk S."/>
            <person name="Malc E."/>
            <person name="Mieczkowski P."/>
            <person name="Kruszewska J.S."/>
            <person name="Biernat P."/>
            <person name="Pawlowska J."/>
        </authorList>
    </citation>
    <scope>NUCLEOTIDE SEQUENCE</scope>
    <source>
        <strain evidence="2">WA0000017839</strain>
    </source>
</reference>
<protein>
    <submittedName>
        <fullName evidence="2">Uncharacterized protein</fullName>
    </submittedName>
</protein>
<accession>A0A8H7V130</accession>